<dbReference type="PANTHER" id="PTHR33116:SF86">
    <property type="entry name" value="REVERSE TRANSCRIPTASE DOMAIN-CONTAINING PROTEIN"/>
    <property type="match status" value="1"/>
</dbReference>
<dbReference type="PANTHER" id="PTHR33116">
    <property type="entry name" value="REVERSE TRANSCRIPTASE ZINC-BINDING DOMAIN-CONTAINING PROTEIN-RELATED-RELATED"/>
    <property type="match status" value="1"/>
</dbReference>
<protein>
    <submittedName>
        <fullName evidence="1">Putative Transposon TX1</fullName>
    </submittedName>
</protein>
<dbReference type="AlphaFoldDB" id="A0A5B6WHV3"/>
<dbReference type="EMBL" id="SMMG02000003">
    <property type="protein sequence ID" value="KAA3481260.1"/>
    <property type="molecule type" value="Genomic_DNA"/>
</dbReference>
<dbReference type="Proteomes" id="UP000325315">
    <property type="component" value="Unassembled WGS sequence"/>
</dbReference>
<reference evidence="2" key="1">
    <citation type="journal article" date="2019" name="Plant Biotechnol. J.">
        <title>Genome sequencing of the Australian wild diploid species Gossypium australe highlights disease resistance and delayed gland morphogenesis.</title>
        <authorList>
            <person name="Cai Y."/>
            <person name="Cai X."/>
            <person name="Wang Q."/>
            <person name="Wang P."/>
            <person name="Zhang Y."/>
            <person name="Cai C."/>
            <person name="Xu Y."/>
            <person name="Wang K."/>
            <person name="Zhou Z."/>
            <person name="Wang C."/>
            <person name="Geng S."/>
            <person name="Li B."/>
            <person name="Dong Q."/>
            <person name="Hou Y."/>
            <person name="Wang H."/>
            <person name="Ai P."/>
            <person name="Liu Z."/>
            <person name="Yi F."/>
            <person name="Sun M."/>
            <person name="An G."/>
            <person name="Cheng J."/>
            <person name="Zhang Y."/>
            <person name="Shi Q."/>
            <person name="Xie Y."/>
            <person name="Shi X."/>
            <person name="Chang Y."/>
            <person name="Huang F."/>
            <person name="Chen Y."/>
            <person name="Hong S."/>
            <person name="Mi L."/>
            <person name="Sun Q."/>
            <person name="Zhang L."/>
            <person name="Zhou B."/>
            <person name="Peng R."/>
            <person name="Zhang X."/>
            <person name="Liu F."/>
        </authorList>
    </citation>
    <scope>NUCLEOTIDE SEQUENCE [LARGE SCALE GENOMIC DNA]</scope>
    <source>
        <strain evidence="2">cv. PA1801</strain>
    </source>
</reference>
<proteinExistence type="predicted"/>
<organism evidence="1 2">
    <name type="scientific">Gossypium australe</name>
    <dbReference type="NCBI Taxonomy" id="47621"/>
    <lineage>
        <taxon>Eukaryota</taxon>
        <taxon>Viridiplantae</taxon>
        <taxon>Streptophyta</taxon>
        <taxon>Embryophyta</taxon>
        <taxon>Tracheophyta</taxon>
        <taxon>Spermatophyta</taxon>
        <taxon>Magnoliopsida</taxon>
        <taxon>eudicotyledons</taxon>
        <taxon>Gunneridae</taxon>
        <taxon>Pentapetalae</taxon>
        <taxon>rosids</taxon>
        <taxon>malvids</taxon>
        <taxon>Malvales</taxon>
        <taxon>Malvaceae</taxon>
        <taxon>Malvoideae</taxon>
        <taxon>Gossypium</taxon>
    </lineage>
</organism>
<evidence type="ECO:0000313" key="1">
    <source>
        <dbReference type="EMBL" id="KAA3481260.1"/>
    </source>
</evidence>
<sequence>MLTHAQNNNMMRGIRASVNGLQINYLFFADDALIFIRNKKKDVEATCNYLGLPLPVGKKKSCVFINIVNKCSCRTNSWSKRLLSFGGKEIFIKAILQSLPTYAFSVFLAPKGIIDDLQSKLSRYANQKEWEVWASVTYICSTLPSSIGRCGGFFISKIHFVIGFLVLTSKYFPDGNIFRAKRVDKPLYTWSSIAQAAKALENGFVWLVGDGKKIDIRHYKWGFEGLSGESINHALLTDREKDFVGKCPRCDADEETLIHALKDCPSTRDILTHGVLDNRLINGNYMRCIDWLEDAFQVMDLKAAADFLTLLWNCWNSRNKCVFKDNKDDARGVWERAMNLSEDFRIHNLVNTLVILATPI</sequence>
<comment type="caution">
    <text evidence="1">The sequence shown here is derived from an EMBL/GenBank/DDBJ whole genome shotgun (WGS) entry which is preliminary data.</text>
</comment>
<evidence type="ECO:0000313" key="2">
    <source>
        <dbReference type="Proteomes" id="UP000325315"/>
    </source>
</evidence>
<keyword evidence="2" id="KW-1185">Reference proteome</keyword>
<name>A0A5B6WHV3_9ROSI</name>
<accession>A0A5B6WHV3</accession>
<dbReference type="OrthoDB" id="999038at2759"/>
<gene>
    <name evidence="1" type="ORF">EPI10_021637</name>
</gene>